<feature type="chain" id="PRO_5043522548" evidence="1">
    <location>
        <begin position="27"/>
        <end position="236"/>
    </location>
</feature>
<accession>A0AAX3DVN7</accession>
<dbReference type="Gene3D" id="2.60.40.10">
    <property type="entry name" value="Immunoglobulins"/>
    <property type="match status" value="2"/>
</dbReference>
<evidence type="ECO:0000313" key="3">
    <source>
        <dbReference type="EMBL" id="UYO38870.1"/>
    </source>
</evidence>
<keyword evidence="1" id="KW-0732">Signal</keyword>
<protein>
    <submittedName>
        <fullName evidence="3">Ig-like domain-containing protein</fullName>
    </submittedName>
</protein>
<dbReference type="Pfam" id="PF16640">
    <property type="entry name" value="Big_3_5"/>
    <property type="match status" value="1"/>
</dbReference>
<sequence length="236" mass="24212">MRLSYVSAALAVAALLPGLTSLPAAAQVEVVSETTVTRLDIIAEPSVPGRFVLNATVRTGYGAGVPDGRVVFYDLSTSTVLGWIDAGKPSLTVDGLKPGRHLLRADYAGSASRLPLIVLPSQSAEVALDVLAQPRLTLSSSDAAPAPGAVVTLTAAVTGPHGLPTGTVSFRDGDRVIAAHVPLDRTGLAAFTTSALDNGVGGIVVLYEGDHHYARATAQLAPYEDRALALAAAPRM</sequence>
<reference evidence="3" key="1">
    <citation type="journal article" date="2022" name="Biol. Control">
        <title>In silico genomic analysis of Rhodopseudomonas palustris strains revealed potential biocontrol agents and crop yield enhancers.</title>
        <authorList>
            <person name="Surachat K."/>
            <person name="Kantachote D."/>
            <person name="Deachamag P."/>
            <person name="Wonglapsuwan M."/>
        </authorList>
    </citation>
    <scope>NUCLEOTIDE SEQUENCE</scope>
    <source>
        <strain evidence="3">TLS06</strain>
    </source>
</reference>
<name>A0AAX3DVN7_RHOPL</name>
<proteinExistence type="predicted"/>
<dbReference type="AlphaFoldDB" id="A0AAX3DVN7"/>
<dbReference type="InterPro" id="IPR013783">
    <property type="entry name" value="Ig-like_fold"/>
</dbReference>
<feature type="signal peptide" evidence="1">
    <location>
        <begin position="1"/>
        <end position="26"/>
    </location>
</feature>
<dbReference type="InterPro" id="IPR032109">
    <property type="entry name" value="Big_3_5"/>
</dbReference>
<dbReference type="EMBL" id="CP076676">
    <property type="protein sequence ID" value="UYO38870.1"/>
    <property type="molecule type" value="Genomic_DNA"/>
</dbReference>
<feature type="domain" description="Bacterial Ig-like" evidence="2">
    <location>
        <begin position="139"/>
        <end position="219"/>
    </location>
</feature>
<gene>
    <name evidence="3" type="ORF">KQX62_19425</name>
</gene>
<evidence type="ECO:0000259" key="2">
    <source>
        <dbReference type="Pfam" id="PF16640"/>
    </source>
</evidence>
<evidence type="ECO:0000313" key="4">
    <source>
        <dbReference type="Proteomes" id="UP001163166"/>
    </source>
</evidence>
<dbReference type="RefSeq" id="WP_264074347.1">
    <property type="nucleotide sequence ID" value="NZ_CP076676.1"/>
</dbReference>
<evidence type="ECO:0000256" key="1">
    <source>
        <dbReference type="SAM" id="SignalP"/>
    </source>
</evidence>
<dbReference type="Proteomes" id="UP001163166">
    <property type="component" value="Chromosome"/>
</dbReference>
<organism evidence="3 4">
    <name type="scientific">Rhodopseudomonas palustris</name>
    <dbReference type="NCBI Taxonomy" id="1076"/>
    <lineage>
        <taxon>Bacteria</taxon>
        <taxon>Pseudomonadati</taxon>
        <taxon>Pseudomonadota</taxon>
        <taxon>Alphaproteobacteria</taxon>
        <taxon>Hyphomicrobiales</taxon>
        <taxon>Nitrobacteraceae</taxon>
        <taxon>Rhodopseudomonas</taxon>
    </lineage>
</organism>